<dbReference type="AlphaFoldDB" id="A0A9W6BM06"/>
<name>A0A9W6BM06_9CHLO</name>
<proteinExistence type="predicted"/>
<feature type="compositionally biased region" description="Low complexity" evidence="1">
    <location>
        <begin position="101"/>
        <end position="116"/>
    </location>
</feature>
<feature type="compositionally biased region" description="Low complexity" evidence="1">
    <location>
        <begin position="138"/>
        <end position="158"/>
    </location>
</feature>
<evidence type="ECO:0000313" key="2">
    <source>
        <dbReference type="EMBL" id="GLC54260.1"/>
    </source>
</evidence>
<feature type="region of interest" description="Disordered" evidence="1">
    <location>
        <begin position="215"/>
        <end position="237"/>
    </location>
</feature>
<dbReference type="PANTHER" id="PTHR47026">
    <property type="entry name" value="PIGMENTOSA GTPASE REGULATOR-LIKE PROTEIN, PUTATIVE-RELATED"/>
    <property type="match status" value="1"/>
</dbReference>
<feature type="compositionally biased region" description="Basic and acidic residues" evidence="1">
    <location>
        <begin position="21"/>
        <end position="36"/>
    </location>
</feature>
<feature type="region of interest" description="Disordered" evidence="1">
    <location>
        <begin position="98"/>
        <end position="158"/>
    </location>
</feature>
<feature type="compositionally biased region" description="Pro residues" evidence="1">
    <location>
        <begin position="117"/>
        <end position="137"/>
    </location>
</feature>
<protein>
    <submittedName>
        <fullName evidence="2">Uncharacterized protein</fullName>
    </submittedName>
</protein>
<evidence type="ECO:0000256" key="1">
    <source>
        <dbReference type="SAM" id="MobiDB-lite"/>
    </source>
</evidence>
<comment type="caution">
    <text evidence="2">The sequence shown here is derived from an EMBL/GenBank/DDBJ whole genome shotgun (WGS) entry which is preliminary data.</text>
</comment>
<keyword evidence="3" id="KW-1185">Reference proteome</keyword>
<evidence type="ECO:0000313" key="3">
    <source>
        <dbReference type="Proteomes" id="UP001165080"/>
    </source>
</evidence>
<reference evidence="2 3" key="1">
    <citation type="journal article" date="2023" name="Commun. Biol.">
        <title>Reorganization of the ancestral sex-determining regions during the evolution of trioecy in Pleodorina starrii.</title>
        <authorList>
            <person name="Takahashi K."/>
            <person name="Suzuki S."/>
            <person name="Kawai-Toyooka H."/>
            <person name="Yamamoto K."/>
            <person name="Hamaji T."/>
            <person name="Ootsuki R."/>
            <person name="Yamaguchi H."/>
            <person name="Kawachi M."/>
            <person name="Higashiyama T."/>
            <person name="Nozaki H."/>
        </authorList>
    </citation>
    <scope>NUCLEOTIDE SEQUENCE [LARGE SCALE GENOMIC DNA]</scope>
    <source>
        <strain evidence="2 3">NIES-4479</strain>
    </source>
</reference>
<feature type="compositionally biased region" description="Gly residues" evidence="1">
    <location>
        <begin position="215"/>
        <end position="230"/>
    </location>
</feature>
<dbReference type="PANTHER" id="PTHR47026:SF2">
    <property type="entry name" value="FLAGELLAR ASSOCIATED PROTEIN"/>
    <property type="match status" value="1"/>
</dbReference>
<accession>A0A9W6BM06</accession>
<dbReference type="Proteomes" id="UP001165080">
    <property type="component" value="Unassembled WGS sequence"/>
</dbReference>
<gene>
    <name evidence="2" type="primary">PLESTBF000419</name>
    <name evidence="2" type="ORF">PLESTB_000840800</name>
</gene>
<organism evidence="2 3">
    <name type="scientific">Pleodorina starrii</name>
    <dbReference type="NCBI Taxonomy" id="330485"/>
    <lineage>
        <taxon>Eukaryota</taxon>
        <taxon>Viridiplantae</taxon>
        <taxon>Chlorophyta</taxon>
        <taxon>core chlorophytes</taxon>
        <taxon>Chlorophyceae</taxon>
        <taxon>CS clade</taxon>
        <taxon>Chlamydomonadales</taxon>
        <taxon>Volvocaceae</taxon>
        <taxon>Pleodorina</taxon>
    </lineage>
</organism>
<sequence length="520" mass="56462">MDGPVLPPVAGASLPETLEDAPERPSSRPRPSERAGEVFSDYAQEDGTLAVSALGDLLSAVDISTSPDTCMRVVTTVAGPNAGSMTRDQALAAVGMISTEPSLSRPQSQPSLSRPQSQPPPQSPSQPQPPLQPPQSPQQPQQQQQHQHQRLQQPLASLPSASSAAAAAAAALAAAAAAAAASSSPFRNEAYMPPPSAASVSAAAGPSANAILGGQGSLLGPGGESGGGLSSAGPSRPFRRILTKNRSYLETGALQLDEAVVQYMSKLEEHRRKCEIDGRYQEAKLASRRLADLRTAQVASLRQDLALNQARELEEVHAVYEEEAAKFYQLWDARMRDYGANVAKALEELRSSHTAALSCYVEELQRKKPLRARPSRDYLVQREMQDKLVKAKLYGRATKVKSMADELYQAELDATVASWEAESKLKIAKLQSKQQNEYEVLLQRGAKGRDELELKRLAETERRTLRFRNIVSELEQLHKLELAHLENFLDAQVLAGKATPLKDPGAFRRKREQLFSLSLS</sequence>
<dbReference type="EMBL" id="BRXU01000009">
    <property type="protein sequence ID" value="GLC54260.1"/>
    <property type="molecule type" value="Genomic_DNA"/>
</dbReference>
<feature type="region of interest" description="Disordered" evidence="1">
    <location>
        <begin position="1"/>
        <end position="37"/>
    </location>
</feature>